<dbReference type="InterPro" id="IPR036890">
    <property type="entry name" value="HATPase_C_sf"/>
</dbReference>
<protein>
    <recommendedName>
        <fullName evidence="12">Histidine kinase domain-containing protein</fullName>
    </recommendedName>
</protein>
<evidence type="ECO:0000256" key="5">
    <source>
        <dbReference type="ARBA" id="ARBA00022777"/>
    </source>
</evidence>
<comment type="caution">
    <text evidence="13">The sequence shown here is derived from an EMBL/GenBank/DDBJ whole genome shotgun (WGS) entry which is preliminary data.</text>
</comment>
<keyword evidence="3" id="KW-0808">Transferase</keyword>
<dbReference type="InterPro" id="IPR011712">
    <property type="entry name" value="Sig_transdc_His_kin_sub3_dim/P"/>
</dbReference>
<feature type="transmembrane region" description="Helical" evidence="11">
    <location>
        <begin position="285"/>
        <end position="304"/>
    </location>
</feature>
<dbReference type="PROSITE" id="PS50109">
    <property type="entry name" value="HIS_KIN"/>
    <property type="match status" value="1"/>
</dbReference>
<feature type="domain" description="Histidine kinase" evidence="12">
    <location>
        <begin position="440"/>
        <end position="528"/>
    </location>
</feature>
<dbReference type="InterPro" id="IPR007895">
    <property type="entry name" value="MASE1"/>
</dbReference>
<feature type="region of interest" description="Disordered" evidence="10">
    <location>
        <begin position="505"/>
        <end position="552"/>
    </location>
</feature>
<evidence type="ECO:0000256" key="7">
    <source>
        <dbReference type="ARBA" id="ARBA00023012"/>
    </source>
</evidence>
<feature type="compositionally biased region" description="Polar residues" evidence="10">
    <location>
        <begin position="509"/>
        <end position="521"/>
    </location>
</feature>
<keyword evidence="8 11" id="KW-0472">Membrane</keyword>
<accession>A0A6P2C0E5</accession>
<evidence type="ECO:0000256" key="11">
    <source>
        <dbReference type="SAM" id="Phobius"/>
    </source>
</evidence>
<dbReference type="InterPro" id="IPR003594">
    <property type="entry name" value="HATPase_dom"/>
</dbReference>
<comment type="subcellular location">
    <subcellularLocation>
        <location evidence="1">Cell membrane</location>
        <topology evidence="1">Multi-pass membrane protein</topology>
    </subcellularLocation>
</comment>
<evidence type="ECO:0000256" key="4">
    <source>
        <dbReference type="ARBA" id="ARBA00022692"/>
    </source>
</evidence>
<dbReference type="CDD" id="cd16917">
    <property type="entry name" value="HATPase_UhpB-NarQ-NarX-like"/>
    <property type="match status" value="1"/>
</dbReference>
<evidence type="ECO:0000256" key="3">
    <source>
        <dbReference type="ARBA" id="ARBA00022679"/>
    </source>
</evidence>
<dbReference type="InterPro" id="IPR050482">
    <property type="entry name" value="Sensor_HK_TwoCompSys"/>
</dbReference>
<feature type="transmembrane region" description="Helical" evidence="11">
    <location>
        <begin position="21"/>
        <end position="38"/>
    </location>
</feature>
<dbReference type="InterPro" id="IPR005467">
    <property type="entry name" value="His_kinase_dom"/>
</dbReference>
<keyword evidence="9" id="KW-0175">Coiled coil</keyword>
<evidence type="ECO:0000313" key="14">
    <source>
        <dbReference type="Proteomes" id="UP000460272"/>
    </source>
</evidence>
<keyword evidence="14" id="KW-1185">Reference proteome</keyword>
<organism evidence="13 14">
    <name type="scientific">Trebonia kvetii</name>
    <dbReference type="NCBI Taxonomy" id="2480626"/>
    <lineage>
        <taxon>Bacteria</taxon>
        <taxon>Bacillati</taxon>
        <taxon>Actinomycetota</taxon>
        <taxon>Actinomycetes</taxon>
        <taxon>Streptosporangiales</taxon>
        <taxon>Treboniaceae</taxon>
        <taxon>Trebonia</taxon>
    </lineage>
</organism>
<keyword evidence="4 11" id="KW-0812">Transmembrane</keyword>
<feature type="transmembrane region" description="Helical" evidence="11">
    <location>
        <begin position="131"/>
        <end position="155"/>
    </location>
</feature>
<feature type="transmembrane region" description="Helical" evidence="11">
    <location>
        <begin position="167"/>
        <end position="189"/>
    </location>
</feature>
<dbReference type="GO" id="GO:0005886">
    <property type="term" value="C:plasma membrane"/>
    <property type="evidence" value="ECO:0007669"/>
    <property type="project" value="UniProtKB-SubCell"/>
</dbReference>
<dbReference type="PANTHER" id="PTHR24421">
    <property type="entry name" value="NITRATE/NITRITE SENSOR PROTEIN NARX-RELATED"/>
    <property type="match status" value="1"/>
</dbReference>
<dbReference type="Gene3D" id="1.20.5.1930">
    <property type="match status" value="1"/>
</dbReference>
<feature type="coiled-coil region" evidence="9">
    <location>
        <begin position="306"/>
        <end position="333"/>
    </location>
</feature>
<dbReference type="OrthoDB" id="227596at2"/>
<dbReference type="SUPFAM" id="SSF55874">
    <property type="entry name" value="ATPase domain of HSP90 chaperone/DNA topoisomerase II/histidine kinase"/>
    <property type="match status" value="1"/>
</dbReference>
<evidence type="ECO:0000313" key="13">
    <source>
        <dbReference type="EMBL" id="TVZ03945.1"/>
    </source>
</evidence>
<dbReference type="SMART" id="SM00387">
    <property type="entry name" value="HATPase_c"/>
    <property type="match status" value="1"/>
</dbReference>
<feature type="transmembrane region" description="Helical" evidence="11">
    <location>
        <begin position="201"/>
        <end position="224"/>
    </location>
</feature>
<evidence type="ECO:0000256" key="6">
    <source>
        <dbReference type="ARBA" id="ARBA00022989"/>
    </source>
</evidence>
<proteinExistence type="predicted"/>
<keyword evidence="2" id="KW-1003">Cell membrane</keyword>
<gene>
    <name evidence="13" type="ORF">EAS64_16050</name>
</gene>
<dbReference type="RefSeq" id="WP_145853815.1">
    <property type="nucleotide sequence ID" value="NZ_RPFW01000003.1"/>
</dbReference>
<dbReference type="EMBL" id="RPFW01000003">
    <property type="protein sequence ID" value="TVZ03945.1"/>
    <property type="molecule type" value="Genomic_DNA"/>
</dbReference>
<reference evidence="13 14" key="1">
    <citation type="submission" date="2018-11" db="EMBL/GenBank/DDBJ databases">
        <title>Trebonia kvetii gen.nov., sp.nov., a novel acidophilic actinobacterium, and proposal of the new actinobacterial family Treboniaceae fam. nov.</title>
        <authorList>
            <person name="Rapoport D."/>
            <person name="Sagova-Mareckova M."/>
            <person name="Sedlacek I."/>
            <person name="Provaznik J."/>
            <person name="Kralova S."/>
            <person name="Pavlinic D."/>
            <person name="Benes V."/>
            <person name="Kopecky J."/>
        </authorList>
    </citation>
    <scope>NUCLEOTIDE SEQUENCE [LARGE SCALE GENOMIC DNA]</scope>
    <source>
        <strain evidence="13 14">15Tr583</strain>
    </source>
</reference>
<dbReference type="GO" id="GO:0000155">
    <property type="term" value="F:phosphorelay sensor kinase activity"/>
    <property type="evidence" value="ECO:0007669"/>
    <property type="project" value="InterPro"/>
</dbReference>
<keyword evidence="5" id="KW-0418">Kinase</keyword>
<evidence type="ECO:0000256" key="8">
    <source>
        <dbReference type="ARBA" id="ARBA00023136"/>
    </source>
</evidence>
<dbReference type="Pfam" id="PF07730">
    <property type="entry name" value="HisKA_3"/>
    <property type="match status" value="1"/>
</dbReference>
<name>A0A6P2C0E5_9ACTN</name>
<evidence type="ECO:0000256" key="2">
    <source>
        <dbReference type="ARBA" id="ARBA00022475"/>
    </source>
</evidence>
<dbReference type="Pfam" id="PF05231">
    <property type="entry name" value="MASE1"/>
    <property type="match status" value="1"/>
</dbReference>
<keyword evidence="6 11" id="KW-1133">Transmembrane helix</keyword>
<dbReference type="Pfam" id="PF02518">
    <property type="entry name" value="HATPase_c"/>
    <property type="match status" value="1"/>
</dbReference>
<feature type="transmembrane region" description="Helical" evidence="11">
    <location>
        <begin position="102"/>
        <end position="119"/>
    </location>
</feature>
<evidence type="ECO:0000256" key="9">
    <source>
        <dbReference type="SAM" id="Coils"/>
    </source>
</evidence>
<dbReference type="Gene3D" id="3.30.565.10">
    <property type="entry name" value="Histidine kinase-like ATPase, C-terminal domain"/>
    <property type="match status" value="1"/>
</dbReference>
<evidence type="ECO:0000259" key="12">
    <source>
        <dbReference type="PROSITE" id="PS50109"/>
    </source>
</evidence>
<feature type="transmembrane region" description="Helical" evidence="11">
    <location>
        <begin position="44"/>
        <end position="65"/>
    </location>
</feature>
<dbReference type="AlphaFoldDB" id="A0A6P2C0E5"/>
<dbReference type="Proteomes" id="UP000460272">
    <property type="component" value="Unassembled WGS sequence"/>
</dbReference>
<evidence type="ECO:0000256" key="1">
    <source>
        <dbReference type="ARBA" id="ARBA00004651"/>
    </source>
</evidence>
<keyword evidence="7" id="KW-0902">Two-component regulatory system</keyword>
<feature type="compositionally biased region" description="Low complexity" evidence="10">
    <location>
        <begin position="530"/>
        <end position="552"/>
    </location>
</feature>
<evidence type="ECO:0000256" key="10">
    <source>
        <dbReference type="SAM" id="MobiDB-lite"/>
    </source>
</evidence>
<dbReference type="GO" id="GO:0046983">
    <property type="term" value="F:protein dimerization activity"/>
    <property type="evidence" value="ECO:0007669"/>
    <property type="project" value="InterPro"/>
</dbReference>
<sequence>MTWRVGSGLAPREAPVLRSSALRLLAGNLLVGLGYYGLAKLGSVVVLTGAVQVAWLPLGYAAAVLYLGDLRWFAGAAIADLLLGTGIYHFNYHVTVMTFETLGNIVEFTLAAFLMRRLLGRGARLDRPYEVAAMALALTAGVTVSATVGAVATWMGHQVTASGMWTIWHTWWLGDMSGGLLVAPLLLVWGQRLTPGTGPTLSRSVVGQAAGVLALVIALSIVAFSMSYPLPYIVFPPLIVAATYFGLRGATLALACALAVAIGMTALRTVPFAQQSITSEVLSTQLYIFTATLTMLSIGAAVSARKRAAVELAQTQQRAAERAEQERHRIARDLHDSVSQTLFSLGLHAGIAKHEAGRTELSSGSALPEAIAEMAALAQAALLEMRASIFDLRGGAIAEQGLVTALAAHGAALTVRHDVRVTVTGPDDRLPLLPRTEELLYRIGQEAITNAVKHSGSEAVIAQVSADGGMVTLIVCDQGGGFDPDSSYAGHLGLGLMRSRAAETGGTVEVTSAPGSGTTVRATVPADPMPANGLAGLPGPRGRLAAPPGSVT</sequence>